<accession>A0A2P2QQ46</accession>
<name>A0A2P2QQ46_RHIMU</name>
<dbReference type="EMBL" id="GGEC01088574">
    <property type="protein sequence ID" value="MBX69058.1"/>
    <property type="molecule type" value="Transcribed_RNA"/>
</dbReference>
<dbReference type="AlphaFoldDB" id="A0A2P2QQ46"/>
<evidence type="ECO:0000256" key="1">
    <source>
        <dbReference type="SAM" id="SignalP"/>
    </source>
</evidence>
<keyword evidence="1" id="KW-0732">Signal</keyword>
<protein>
    <submittedName>
        <fullName evidence="2">Uncharacterized protein</fullName>
    </submittedName>
</protein>
<sequence length="38" mass="4330">MLIIPLRFLFLCYLNPLGCLLKSIKSIDIGSVRGYLFV</sequence>
<feature type="chain" id="PRO_5015201412" evidence="1">
    <location>
        <begin position="20"/>
        <end position="38"/>
    </location>
</feature>
<proteinExistence type="predicted"/>
<reference evidence="2" key="1">
    <citation type="submission" date="2018-02" db="EMBL/GenBank/DDBJ databases">
        <title>Rhizophora mucronata_Transcriptome.</title>
        <authorList>
            <person name="Meera S.P."/>
            <person name="Sreeshan A."/>
            <person name="Augustine A."/>
        </authorList>
    </citation>
    <scope>NUCLEOTIDE SEQUENCE</scope>
    <source>
        <tissue evidence="2">Leaf</tissue>
    </source>
</reference>
<evidence type="ECO:0000313" key="2">
    <source>
        <dbReference type="EMBL" id="MBX69058.1"/>
    </source>
</evidence>
<feature type="signal peptide" evidence="1">
    <location>
        <begin position="1"/>
        <end position="19"/>
    </location>
</feature>
<organism evidence="2">
    <name type="scientific">Rhizophora mucronata</name>
    <name type="common">Asiatic mangrove</name>
    <dbReference type="NCBI Taxonomy" id="61149"/>
    <lineage>
        <taxon>Eukaryota</taxon>
        <taxon>Viridiplantae</taxon>
        <taxon>Streptophyta</taxon>
        <taxon>Embryophyta</taxon>
        <taxon>Tracheophyta</taxon>
        <taxon>Spermatophyta</taxon>
        <taxon>Magnoliopsida</taxon>
        <taxon>eudicotyledons</taxon>
        <taxon>Gunneridae</taxon>
        <taxon>Pentapetalae</taxon>
        <taxon>rosids</taxon>
        <taxon>fabids</taxon>
        <taxon>Malpighiales</taxon>
        <taxon>Rhizophoraceae</taxon>
        <taxon>Rhizophora</taxon>
    </lineage>
</organism>